<accession>A0A9P8I905</accession>
<dbReference type="Proteomes" id="UP000698800">
    <property type="component" value="Unassembled WGS sequence"/>
</dbReference>
<feature type="region of interest" description="Disordered" evidence="1">
    <location>
        <begin position="1"/>
        <end position="44"/>
    </location>
</feature>
<protein>
    <submittedName>
        <fullName evidence="2">Uncharacterized protein</fullName>
    </submittedName>
</protein>
<reference evidence="2" key="1">
    <citation type="submission" date="2021-03" db="EMBL/GenBank/DDBJ databases">
        <title>Comparative genomics and phylogenomic investigation of the class Geoglossomycetes provide insights into ecological specialization and systematics.</title>
        <authorList>
            <person name="Melie T."/>
            <person name="Pirro S."/>
            <person name="Miller A.N."/>
            <person name="Quandt A."/>
        </authorList>
    </citation>
    <scope>NUCLEOTIDE SEQUENCE</scope>
    <source>
        <strain evidence="2">GBOQ0MN5Z8</strain>
    </source>
</reference>
<dbReference type="AlphaFoldDB" id="A0A9P8I905"/>
<dbReference type="EMBL" id="JAGHQL010000005">
    <property type="protein sequence ID" value="KAH0545494.1"/>
    <property type="molecule type" value="Genomic_DNA"/>
</dbReference>
<evidence type="ECO:0000313" key="2">
    <source>
        <dbReference type="EMBL" id="KAH0545494.1"/>
    </source>
</evidence>
<organism evidence="2 3">
    <name type="scientific">Glutinoglossum americanum</name>
    <dbReference type="NCBI Taxonomy" id="1670608"/>
    <lineage>
        <taxon>Eukaryota</taxon>
        <taxon>Fungi</taxon>
        <taxon>Dikarya</taxon>
        <taxon>Ascomycota</taxon>
        <taxon>Pezizomycotina</taxon>
        <taxon>Geoglossomycetes</taxon>
        <taxon>Geoglossales</taxon>
        <taxon>Geoglossaceae</taxon>
        <taxon>Glutinoglossum</taxon>
    </lineage>
</organism>
<feature type="compositionally biased region" description="Basic and acidic residues" evidence="1">
    <location>
        <begin position="24"/>
        <end position="33"/>
    </location>
</feature>
<comment type="caution">
    <text evidence="2">The sequence shown here is derived from an EMBL/GenBank/DDBJ whole genome shotgun (WGS) entry which is preliminary data.</text>
</comment>
<feature type="compositionally biased region" description="Basic residues" evidence="1">
    <location>
        <begin position="1"/>
        <end position="11"/>
    </location>
</feature>
<evidence type="ECO:0000256" key="1">
    <source>
        <dbReference type="SAM" id="MobiDB-lite"/>
    </source>
</evidence>
<evidence type="ECO:0000313" key="3">
    <source>
        <dbReference type="Proteomes" id="UP000698800"/>
    </source>
</evidence>
<gene>
    <name evidence="2" type="ORF">FGG08_000495</name>
</gene>
<proteinExistence type="predicted"/>
<keyword evidence="3" id="KW-1185">Reference proteome</keyword>
<sequence>MQNKKAKRRAFARNSSARTRKAKERTSTREPSAHTRNKKAKREKQQFLIRQRLNGTPWEKVHSAYEEQFGKASLDTIRCILYSSEYHKRQRSMVRMVHYTQLMQDTTNGALIRITDNVGIVELDSTTANGVSADSNSMINNLEDCYLNAGHSTASDPKHTNLHGLGIGPARSRAPYTELYPRALEPGSTNSVPSDTDSWTFDSEPLHWEPPSWGTPTSEVFDYLNSGVFTAQVFSLKEINLALLGKSDSDVRIDSSIPDAQVYGLQGPDSERFNPNISDVQAYGSQGLDSELPNLSISNVQSCGLEGPVAGLLSTSVSSSEAFDPTIYFLPTQYQDGEFTC</sequence>
<name>A0A9P8I905_9PEZI</name>